<dbReference type="Gene3D" id="3.10.20.740">
    <property type="match status" value="1"/>
</dbReference>
<dbReference type="InterPro" id="IPR001041">
    <property type="entry name" value="2Fe-2S_ferredoxin-type"/>
</dbReference>
<evidence type="ECO:0000256" key="4">
    <source>
        <dbReference type="ARBA" id="ARBA00023004"/>
    </source>
</evidence>
<dbReference type="GO" id="GO:0046872">
    <property type="term" value="F:metal ion binding"/>
    <property type="evidence" value="ECO:0007669"/>
    <property type="project" value="UniProtKB-KW"/>
</dbReference>
<dbReference type="InterPro" id="IPR017896">
    <property type="entry name" value="4Fe4S_Fe-S-bd"/>
</dbReference>
<evidence type="ECO:0000313" key="8">
    <source>
        <dbReference type="Proteomes" id="UP000030661"/>
    </source>
</evidence>
<dbReference type="PANTHER" id="PTHR24960:SF84">
    <property type="entry name" value="HYDROGENASE SUBUNIT"/>
    <property type="match status" value="1"/>
</dbReference>
<feature type="domain" description="4Fe-4S ferredoxin-type" evidence="6">
    <location>
        <begin position="116"/>
        <end position="145"/>
    </location>
</feature>
<dbReference type="eggNOG" id="COG3383">
    <property type="taxonomic scope" value="Bacteria"/>
</dbReference>
<dbReference type="GO" id="GO:0042773">
    <property type="term" value="P:ATP synthesis coupled electron transport"/>
    <property type="evidence" value="ECO:0007669"/>
    <property type="project" value="InterPro"/>
</dbReference>
<organism evidence="7">
    <name type="scientific">Vecturithrix granuli</name>
    <dbReference type="NCBI Taxonomy" id="1499967"/>
    <lineage>
        <taxon>Bacteria</taxon>
        <taxon>Candidatus Moduliflexota</taxon>
        <taxon>Candidatus Vecturitrichia</taxon>
        <taxon>Candidatus Vecturitrichales</taxon>
        <taxon>Candidatus Vecturitrichaceae</taxon>
        <taxon>Candidatus Vecturithrix</taxon>
    </lineage>
</organism>
<dbReference type="STRING" id="1499967.U27_05775"/>
<evidence type="ECO:0000256" key="3">
    <source>
        <dbReference type="ARBA" id="ARBA00022737"/>
    </source>
</evidence>
<evidence type="ECO:0000313" key="7">
    <source>
        <dbReference type="EMBL" id="GAK58800.1"/>
    </source>
</evidence>
<dbReference type="Pfam" id="PF14697">
    <property type="entry name" value="Fer4_21"/>
    <property type="match status" value="1"/>
</dbReference>
<dbReference type="Gene3D" id="3.30.70.20">
    <property type="match status" value="1"/>
</dbReference>
<dbReference type="HOGENOM" id="CLU_000422_11_3_0"/>
<dbReference type="EMBL" id="DF820468">
    <property type="protein sequence ID" value="GAK58800.1"/>
    <property type="molecule type" value="Genomic_DNA"/>
</dbReference>
<evidence type="ECO:0000259" key="6">
    <source>
        <dbReference type="PROSITE" id="PS51379"/>
    </source>
</evidence>
<keyword evidence="4" id="KW-0408">Iron</keyword>
<dbReference type="GO" id="GO:0016020">
    <property type="term" value="C:membrane"/>
    <property type="evidence" value="ECO:0007669"/>
    <property type="project" value="InterPro"/>
</dbReference>
<keyword evidence="5" id="KW-0411">Iron-sulfur</keyword>
<dbReference type="InterPro" id="IPR000283">
    <property type="entry name" value="NADH_UbQ_OxRdtase_75kDa_su_CS"/>
</dbReference>
<dbReference type="InterPro" id="IPR050157">
    <property type="entry name" value="PSI_iron-sulfur_center"/>
</dbReference>
<protein>
    <recommendedName>
        <fullName evidence="6">4Fe-4S ferredoxin-type domain-containing protein</fullName>
    </recommendedName>
</protein>
<dbReference type="InterPro" id="IPR036010">
    <property type="entry name" value="2Fe-2S_ferredoxin-like_sf"/>
</dbReference>
<gene>
    <name evidence="7" type="ORF">U27_05775</name>
</gene>
<dbReference type="InterPro" id="IPR017900">
    <property type="entry name" value="4Fe4S_Fe_S_CS"/>
</dbReference>
<accession>A0A081C2J5</accession>
<sequence>MIEIYINDQSYEAEEHLKLLEVCKAHDIPVPTLCYHSALPGFAGCRLCVVELRKGEWSKLVTACEYPVQRPEHFYTDSEKVRNSRRMTAKLLLARAPEAKETLENLLGESFEPEFEPLDVFNKKCVLCGLCYRVCQSQGTAAIYTIGRGANKVVETPFKEANDDCIGCGSCAAACPTGAIRMMEPDGKRAIWRHRFELLACPICGEQHITQRMVAYMQKKTELPEEEILICPDCRQKKLGSGMLTGLSHDEARRAFIA</sequence>
<evidence type="ECO:0000256" key="2">
    <source>
        <dbReference type="ARBA" id="ARBA00022723"/>
    </source>
</evidence>
<dbReference type="PROSITE" id="PS00641">
    <property type="entry name" value="COMPLEX1_75K_1"/>
    <property type="match status" value="1"/>
</dbReference>
<proteinExistence type="predicted"/>
<dbReference type="CDD" id="cd00207">
    <property type="entry name" value="fer2"/>
    <property type="match status" value="1"/>
</dbReference>
<dbReference type="PROSITE" id="PS00198">
    <property type="entry name" value="4FE4S_FER_1"/>
    <property type="match status" value="1"/>
</dbReference>
<name>A0A081C2J5_VECG1</name>
<keyword evidence="1" id="KW-0004">4Fe-4S</keyword>
<dbReference type="GO" id="GO:0008137">
    <property type="term" value="F:NADH dehydrogenase (ubiquinone) activity"/>
    <property type="evidence" value="ECO:0007669"/>
    <property type="project" value="InterPro"/>
</dbReference>
<keyword evidence="8" id="KW-1185">Reference proteome</keyword>
<evidence type="ECO:0000256" key="1">
    <source>
        <dbReference type="ARBA" id="ARBA00022485"/>
    </source>
</evidence>
<dbReference type="Proteomes" id="UP000030661">
    <property type="component" value="Unassembled WGS sequence"/>
</dbReference>
<feature type="domain" description="4Fe-4S ferredoxin-type" evidence="6">
    <location>
        <begin position="155"/>
        <end position="185"/>
    </location>
</feature>
<dbReference type="PROSITE" id="PS51379">
    <property type="entry name" value="4FE4S_FER_2"/>
    <property type="match status" value="2"/>
</dbReference>
<dbReference type="AlphaFoldDB" id="A0A081C2J5"/>
<dbReference type="SUPFAM" id="SSF54862">
    <property type="entry name" value="4Fe-4S ferredoxins"/>
    <property type="match status" value="1"/>
</dbReference>
<evidence type="ECO:0000256" key="5">
    <source>
        <dbReference type="ARBA" id="ARBA00023014"/>
    </source>
</evidence>
<keyword evidence="2" id="KW-0479">Metal-binding</keyword>
<reference evidence="7" key="1">
    <citation type="journal article" date="2015" name="PeerJ">
        <title>First genomic representation of candidate bacterial phylum KSB3 points to enhanced environmental sensing as a trigger of wastewater bulking.</title>
        <authorList>
            <person name="Sekiguchi Y."/>
            <person name="Ohashi A."/>
            <person name="Parks D.H."/>
            <person name="Yamauchi T."/>
            <person name="Tyson G.W."/>
            <person name="Hugenholtz P."/>
        </authorList>
    </citation>
    <scope>NUCLEOTIDE SEQUENCE [LARGE SCALE GENOMIC DNA]</scope>
</reference>
<dbReference type="FunFam" id="3.30.70.20:FF:000035">
    <property type="entry name" value="Iron hydrogenase 1"/>
    <property type="match status" value="1"/>
</dbReference>
<dbReference type="SUPFAM" id="SSF54292">
    <property type="entry name" value="2Fe-2S ferredoxin-like"/>
    <property type="match status" value="1"/>
</dbReference>
<keyword evidence="3" id="KW-0677">Repeat</keyword>
<dbReference type="PANTHER" id="PTHR24960">
    <property type="entry name" value="PHOTOSYSTEM I IRON-SULFUR CENTER-RELATED"/>
    <property type="match status" value="1"/>
</dbReference>
<dbReference type="GO" id="GO:0051539">
    <property type="term" value="F:4 iron, 4 sulfur cluster binding"/>
    <property type="evidence" value="ECO:0007669"/>
    <property type="project" value="UniProtKB-KW"/>
</dbReference>
<dbReference type="Pfam" id="PF13510">
    <property type="entry name" value="Fer2_4"/>
    <property type="match status" value="1"/>
</dbReference>